<dbReference type="Gene3D" id="3.30.1380.10">
    <property type="match status" value="1"/>
</dbReference>
<dbReference type="EMBL" id="WWCL01000004">
    <property type="protein sequence ID" value="MYN47141.1"/>
    <property type="molecule type" value="Genomic_DNA"/>
</dbReference>
<dbReference type="Proteomes" id="UP000444316">
    <property type="component" value="Unassembled WGS sequence"/>
</dbReference>
<dbReference type="InterPro" id="IPR009045">
    <property type="entry name" value="Zn_M74/Hedgehog-like"/>
</dbReference>
<organism evidence="1 2">
    <name type="scientific">Duganella fentianensis</name>
    <dbReference type="NCBI Taxonomy" id="2692177"/>
    <lineage>
        <taxon>Bacteria</taxon>
        <taxon>Pseudomonadati</taxon>
        <taxon>Pseudomonadota</taxon>
        <taxon>Betaproteobacteria</taxon>
        <taxon>Burkholderiales</taxon>
        <taxon>Oxalobacteraceae</taxon>
        <taxon>Telluria group</taxon>
        <taxon>Duganella</taxon>
    </lineage>
</organism>
<evidence type="ECO:0000313" key="2">
    <source>
        <dbReference type="Proteomes" id="UP000444316"/>
    </source>
</evidence>
<dbReference type="RefSeq" id="WP_161036546.1">
    <property type="nucleotide sequence ID" value="NZ_WWCL01000004.1"/>
</dbReference>
<name>A0A845I530_9BURK</name>
<gene>
    <name evidence="1" type="ORF">GTP23_19035</name>
</gene>
<protein>
    <recommendedName>
        <fullName evidence="3">Penicillin-insensitive murein endopeptidase</fullName>
    </recommendedName>
</protein>
<evidence type="ECO:0000313" key="1">
    <source>
        <dbReference type="EMBL" id="MYN47141.1"/>
    </source>
</evidence>
<sequence length="158" mass="17876">MGVIVQPKDPRGYFMLPQAPADAGYYVYGTPGDGAAQFTAPKLLSLIFAVEREWQSFDDRKFGIGNISISNGQKFDHASHTSGLEVDVRPLRKDGKRLPVTYTEPNYDRDGTAKLIELFRAHAVGSIFIFFNDTKIAGVRPRFKHDNHFHFQFNQVVR</sequence>
<keyword evidence="2" id="KW-1185">Reference proteome</keyword>
<dbReference type="SUPFAM" id="SSF55166">
    <property type="entry name" value="Hedgehog/DD-peptidase"/>
    <property type="match status" value="1"/>
</dbReference>
<proteinExistence type="predicted"/>
<dbReference type="AlphaFoldDB" id="A0A845I530"/>
<accession>A0A845I530</accession>
<reference evidence="1" key="1">
    <citation type="submission" date="2019-12" db="EMBL/GenBank/DDBJ databases">
        <title>Novel species isolated from a subtropical stream in China.</title>
        <authorList>
            <person name="Lu H."/>
        </authorList>
    </citation>
    <scope>NUCLEOTIDE SEQUENCE [LARGE SCALE GENOMIC DNA]</scope>
    <source>
        <strain evidence="1">FT93W</strain>
    </source>
</reference>
<comment type="caution">
    <text evidence="1">The sequence shown here is derived from an EMBL/GenBank/DDBJ whole genome shotgun (WGS) entry which is preliminary data.</text>
</comment>
<evidence type="ECO:0008006" key="3">
    <source>
        <dbReference type="Google" id="ProtNLM"/>
    </source>
</evidence>